<accession>A0A2P2LP98</accession>
<sequence>MGVKAKKALKKKLNKASSSLLSAEKDADFLPLKGESVDNKLMVKKDQKPLVQKGQKNTSSVLYIGRIPHGFYEKEMEAYFVQFGKVKRLRIARNKKTGKSKHYGFIQFEDSEVGLIAITFNVCVFIHMIVLLCYLTILAYCRWQKL</sequence>
<reference evidence="7" key="1">
    <citation type="submission" date="2018-02" db="EMBL/GenBank/DDBJ databases">
        <title>Rhizophora mucronata_Transcriptome.</title>
        <authorList>
            <person name="Meera S.P."/>
            <person name="Sreeshan A."/>
            <person name="Augustine A."/>
        </authorList>
    </citation>
    <scope>NUCLEOTIDE SEQUENCE</scope>
    <source>
        <tissue evidence="7">Leaf</tissue>
    </source>
</reference>
<evidence type="ECO:0000313" key="7">
    <source>
        <dbReference type="EMBL" id="MBX19792.1"/>
    </source>
</evidence>
<organism evidence="7">
    <name type="scientific">Rhizophora mucronata</name>
    <name type="common">Asiatic mangrove</name>
    <dbReference type="NCBI Taxonomy" id="61149"/>
    <lineage>
        <taxon>Eukaryota</taxon>
        <taxon>Viridiplantae</taxon>
        <taxon>Streptophyta</taxon>
        <taxon>Embryophyta</taxon>
        <taxon>Tracheophyta</taxon>
        <taxon>Spermatophyta</taxon>
        <taxon>Magnoliopsida</taxon>
        <taxon>eudicotyledons</taxon>
        <taxon>Gunneridae</taxon>
        <taxon>Pentapetalae</taxon>
        <taxon>rosids</taxon>
        <taxon>fabids</taxon>
        <taxon>Malpighiales</taxon>
        <taxon>Rhizophoraceae</taxon>
        <taxon>Rhizophora</taxon>
    </lineage>
</organism>
<dbReference type="InterPro" id="IPR012677">
    <property type="entry name" value="Nucleotide-bd_a/b_plait_sf"/>
</dbReference>
<comment type="subcellular location">
    <subcellularLocation>
        <location evidence="1">Nucleus</location>
        <location evidence="1">Nucleolus</location>
    </subcellularLocation>
</comment>
<evidence type="ECO:0000259" key="6">
    <source>
        <dbReference type="PROSITE" id="PS50102"/>
    </source>
</evidence>
<feature type="domain" description="RRM" evidence="6">
    <location>
        <begin position="60"/>
        <end position="112"/>
    </location>
</feature>
<dbReference type="SUPFAM" id="SSF54928">
    <property type="entry name" value="RNA-binding domain, RBD"/>
    <property type="match status" value="1"/>
</dbReference>
<keyword evidence="3" id="KW-0539">Nucleus</keyword>
<keyword evidence="5" id="KW-0472">Membrane</keyword>
<dbReference type="GO" id="GO:0005730">
    <property type="term" value="C:nucleolus"/>
    <property type="evidence" value="ECO:0007669"/>
    <property type="project" value="UniProtKB-SubCell"/>
</dbReference>
<keyword evidence="5" id="KW-1133">Transmembrane helix</keyword>
<dbReference type="InterPro" id="IPR000504">
    <property type="entry name" value="RRM_dom"/>
</dbReference>
<dbReference type="PROSITE" id="PS50102">
    <property type="entry name" value="RRM"/>
    <property type="match status" value="1"/>
</dbReference>
<keyword evidence="2 4" id="KW-0694">RNA-binding</keyword>
<evidence type="ECO:0000256" key="2">
    <source>
        <dbReference type="ARBA" id="ARBA00022884"/>
    </source>
</evidence>
<name>A0A2P2LP98_RHIMU</name>
<evidence type="ECO:0000256" key="3">
    <source>
        <dbReference type="ARBA" id="ARBA00023242"/>
    </source>
</evidence>
<proteinExistence type="predicted"/>
<dbReference type="GO" id="GO:0003723">
    <property type="term" value="F:RNA binding"/>
    <property type="evidence" value="ECO:0007669"/>
    <property type="project" value="UniProtKB-UniRule"/>
</dbReference>
<keyword evidence="5" id="KW-0812">Transmembrane</keyword>
<dbReference type="Pfam" id="PF00076">
    <property type="entry name" value="RRM_1"/>
    <property type="match status" value="1"/>
</dbReference>
<dbReference type="CDD" id="cd12307">
    <property type="entry name" value="RRM_NIFK_like"/>
    <property type="match status" value="1"/>
</dbReference>
<dbReference type="SMART" id="SM00360">
    <property type="entry name" value="RRM"/>
    <property type="match status" value="1"/>
</dbReference>
<dbReference type="Gene3D" id="3.30.70.330">
    <property type="match status" value="1"/>
</dbReference>
<dbReference type="AlphaFoldDB" id="A0A2P2LP98"/>
<dbReference type="EMBL" id="GGEC01039308">
    <property type="protein sequence ID" value="MBX19792.1"/>
    <property type="molecule type" value="Transcribed_RNA"/>
</dbReference>
<feature type="transmembrane region" description="Helical" evidence="5">
    <location>
        <begin position="115"/>
        <end position="141"/>
    </location>
</feature>
<evidence type="ECO:0000256" key="4">
    <source>
        <dbReference type="PROSITE-ProRule" id="PRU00176"/>
    </source>
</evidence>
<evidence type="ECO:0000256" key="1">
    <source>
        <dbReference type="ARBA" id="ARBA00004604"/>
    </source>
</evidence>
<protein>
    <recommendedName>
        <fullName evidence="6">RRM domain-containing protein</fullName>
    </recommendedName>
</protein>
<evidence type="ECO:0000256" key="5">
    <source>
        <dbReference type="SAM" id="Phobius"/>
    </source>
</evidence>
<dbReference type="InterPro" id="IPR035979">
    <property type="entry name" value="RBD_domain_sf"/>
</dbReference>
<dbReference type="PANTHER" id="PTHR46754">
    <property type="entry name" value="MKI67 FHA DOMAIN-INTERACTING NUCLEOLAR PHOSPHOPROTEIN"/>
    <property type="match status" value="1"/>
</dbReference>